<sequence length="886" mass="90223">MAGPGGVEVGRAGVRVLPDTSKFREQLEAFLTKTENSLKLELPLEVKAQLDSARQAGIDAVRIAKAAAGNIDLQAAVDSTDLASTTRRAVESAQAVAGQIDIKMDIDPGAIMIDARHAVAAAQAVAGDVDVKMDIDTAGLMAKVFAATRQVALAAKAMAVEVKMKLDVKGLVSFIASSTLAKSVASSLGRTVGLLSVKFLALGVAASAATVGIGGLLGPTAALLSALGSLTISAGALAGGGAIAGIASAALAVGTLKMAFSGMGDALSAESIDDFNAAIKDMPASAQEAATSLRDLKEQFSGIGEEVQSSFFSNLSNLGDLTALVEPLKRSFTGLASDMGNAAAGLVDFVTQGAGLSAMGVLLHNATSAGASLSYAFADILKGLISVGAAASPILAEISSSISTYAAEWAQKMSDAFVDGSLQQYFRDAWQDLQLFWDKIVQVGSIVGNVFSAMSGAGAPFLGTIGQIIDALDQWTSSAAGMETMTNIFSVMTDAVGAVLPVIGTLAQGIGAIAPQISDMVQNIGPGLQTLAQGLSDALAGLAPILAPIGTAIGWLAEGLGKVMSFIAPALPLILGIAAALFLWLNPVTAIVIGIVALIAVLGQIIPIIVQFGASVLSGIGDMAKGAVQWVQDMASKIGQFFSDMWNSAVNAVSNMWNSVSNAFSNGVSTATNWVSNLLSSVGNFFSNMWSSVTSTASNMWNSVSNAFSNGVNTAINWVSSLPGRARDALGNTGSMLLDSGRALIQGFIDGIKGMIGRVADAARSAVQAARDFFPFSPAKRGPFSGHGYTTWSGRALAKDFAGGIDDAAPLAAASTSRMLAAAQSNLGAYQLGALTTSGKVGDLMAARSAGDHSINVGTIIAADERAPLREMEQMQTRARIKAGGA</sequence>
<evidence type="ECO:0000313" key="3">
    <source>
        <dbReference type="Proteomes" id="UP000427166"/>
    </source>
</evidence>
<dbReference type="PANTHER" id="PTHR37813">
    <property type="entry name" value="FELS-2 PROPHAGE PROTEIN"/>
    <property type="match status" value="1"/>
</dbReference>
<feature type="transmembrane region" description="Helical" evidence="1">
    <location>
        <begin position="199"/>
        <end position="224"/>
    </location>
</feature>
<evidence type="ECO:0000313" key="2">
    <source>
        <dbReference type="EMBL" id="QGJ94147.1"/>
    </source>
</evidence>
<gene>
    <name evidence="2" type="primary">15</name>
    <name evidence="2" type="ORF">SEA_EMIROSE_15</name>
</gene>
<dbReference type="Proteomes" id="UP000427166">
    <property type="component" value="Segment"/>
</dbReference>
<dbReference type="KEGG" id="vg:80018867"/>
<reference evidence="2 3" key="1">
    <citation type="submission" date="2019-10" db="EMBL/GenBank/DDBJ databases">
        <authorList>
            <person name="Davis E.R."/>
            <person name="Mohamed A."/>
            <person name="Ilzat A."/>
            <person name="Sivanathan V."/>
            <person name="Garlena R.A."/>
            <person name="Russell D.A."/>
            <person name="Pope W.H."/>
            <person name="Jacobs-Sera D."/>
            <person name="Hatfull G.F."/>
        </authorList>
    </citation>
    <scope>NUCLEOTIDE SEQUENCE [LARGE SCALE GENOMIC DNA]</scope>
</reference>
<feature type="transmembrane region" description="Helical" evidence="1">
    <location>
        <begin position="230"/>
        <end position="253"/>
    </location>
</feature>
<feature type="transmembrane region" description="Helical" evidence="1">
    <location>
        <begin position="563"/>
        <end position="585"/>
    </location>
</feature>
<keyword evidence="1" id="KW-1133">Transmembrane helix</keyword>
<evidence type="ECO:0000256" key="1">
    <source>
        <dbReference type="SAM" id="Phobius"/>
    </source>
</evidence>
<dbReference type="EMBL" id="MN586033">
    <property type="protein sequence ID" value="QGJ94147.1"/>
    <property type="molecule type" value="Genomic_DNA"/>
</dbReference>
<dbReference type="RefSeq" id="YP_010754282.1">
    <property type="nucleotide sequence ID" value="NC_073458.1"/>
</dbReference>
<proteinExistence type="predicted"/>
<keyword evidence="1" id="KW-0472">Membrane</keyword>
<protein>
    <submittedName>
        <fullName evidence="2">Tapemeasure protein</fullName>
    </submittedName>
</protein>
<organism evidence="2 3">
    <name type="scientific">Corynebacterium phage EmiRose</name>
    <dbReference type="NCBI Taxonomy" id="2565372"/>
    <lineage>
        <taxon>Viruses</taxon>
        <taxon>Duplodnaviria</taxon>
        <taxon>Heunggongvirae</taxon>
        <taxon>Uroviricota</taxon>
        <taxon>Caudoviricetes</taxon>
        <taxon>Emirosevirus</taxon>
        <taxon>Emirosevirus emirose</taxon>
    </lineage>
</organism>
<name>A0A649VNV8_9CAUD</name>
<dbReference type="GeneID" id="80018867"/>
<feature type="transmembrane region" description="Helical" evidence="1">
    <location>
        <begin position="495"/>
        <end position="518"/>
    </location>
</feature>
<feature type="transmembrane region" description="Helical" evidence="1">
    <location>
        <begin position="538"/>
        <end position="556"/>
    </location>
</feature>
<accession>A0A649VNV8</accession>
<feature type="transmembrane region" description="Helical" evidence="1">
    <location>
        <begin position="591"/>
        <end position="617"/>
    </location>
</feature>
<keyword evidence="1" id="KW-0812">Transmembrane</keyword>
<dbReference type="PANTHER" id="PTHR37813:SF1">
    <property type="entry name" value="FELS-2 PROPHAGE PROTEIN"/>
    <property type="match status" value="1"/>
</dbReference>
<dbReference type="Gene3D" id="1.20.120.20">
    <property type="entry name" value="Apolipoprotein"/>
    <property type="match status" value="1"/>
</dbReference>
<keyword evidence="3" id="KW-1185">Reference proteome</keyword>